<dbReference type="Pfam" id="PF02518">
    <property type="entry name" value="HATPase_c"/>
    <property type="match status" value="1"/>
</dbReference>
<comment type="catalytic activity">
    <reaction evidence="1">
        <text>ATP + protein L-histidine = ADP + protein N-phospho-L-histidine.</text>
        <dbReference type="EC" id="2.7.13.3"/>
    </reaction>
</comment>
<dbReference type="AlphaFoldDB" id="A0A1G7EC24"/>
<dbReference type="SMART" id="SM00388">
    <property type="entry name" value="HisKA"/>
    <property type="match status" value="1"/>
</dbReference>
<evidence type="ECO:0000256" key="4">
    <source>
        <dbReference type="ARBA" id="ARBA00022475"/>
    </source>
</evidence>
<dbReference type="Gene3D" id="3.30.565.10">
    <property type="entry name" value="Histidine kinase-like ATPase, C-terminal domain"/>
    <property type="match status" value="1"/>
</dbReference>
<evidence type="ECO:0000256" key="2">
    <source>
        <dbReference type="ARBA" id="ARBA00004651"/>
    </source>
</evidence>
<reference evidence="12 13" key="1">
    <citation type="submission" date="2016-10" db="EMBL/GenBank/DDBJ databases">
        <authorList>
            <person name="de Groot N.N."/>
        </authorList>
    </citation>
    <scope>NUCLEOTIDE SEQUENCE [LARGE SCALE GENOMIC DNA]</scope>
    <source>
        <strain evidence="12 13">CGMCC 1.9109</strain>
    </source>
</reference>
<dbReference type="InterPro" id="IPR036097">
    <property type="entry name" value="HisK_dim/P_sf"/>
</dbReference>
<dbReference type="SUPFAM" id="SSF47384">
    <property type="entry name" value="Homodimeric domain of signal transducing histidine kinase"/>
    <property type="match status" value="1"/>
</dbReference>
<evidence type="ECO:0000256" key="7">
    <source>
        <dbReference type="ARBA" id="ARBA00022741"/>
    </source>
</evidence>
<dbReference type="PROSITE" id="PS50109">
    <property type="entry name" value="HIS_KIN"/>
    <property type="match status" value="1"/>
</dbReference>
<feature type="domain" description="Histidine kinase" evidence="11">
    <location>
        <begin position="224"/>
        <end position="432"/>
    </location>
</feature>
<dbReference type="InterPro" id="IPR004358">
    <property type="entry name" value="Sig_transdc_His_kin-like_C"/>
</dbReference>
<dbReference type="RefSeq" id="WP_068301342.1">
    <property type="nucleotide sequence ID" value="NZ_FNAK01000008.1"/>
</dbReference>
<dbReference type="EMBL" id="FNAK01000008">
    <property type="protein sequence ID" value="SDE61213.1"/>
    <property type="molecule type" value="Genomic_DNA"/>
</dbReference>
<evidence type="ECO:0000256" key="9">
    <source>
        <dbReference type="ARBA" id="ARBA00022840"/>
    </source>
</evidence>
<evidence type="ECO:0000256" key="10">
    <source>
        <dbReference type="SAM" id="Phobius"/>
    </source>
</evidence>
<dbReference type="InterPro" id="IPR036890">
    <property type="entry name" value="HATPase_C_sf"/>
</dbReference>
<proteinExistence type="predicted"/>
<dbReference type="Proteomes" id="UP000183685">
    <property type="component" value="Unassembled WGS sequence"/>
</dbReference>
<keyword evidence="10" id="KW-0472">Membrane</keyword>
<dbReference type="InterPro" id="IPR005467">
    <property type="entry name" value="His_kinase_dom"/>
</dbReference>
<dbReference type="CDD" id="cd00082">
    <property type="entry name" value="HisKA"/>
    <property type="match status" value="1"/>
</dbReference>
<dbReference type="InterPro" id="IPR003661">
    <property type="entry name" value="HisK_dim/P_dom"/>
</dbReference>
<organism evidence="12 13">
    <name type="scientific">Kordiimonas lacus</name>
    <dbReference type="NCBI Taxonomy" id="637679"/>
    <lineage>
        <taxon>Bacteria</taxon>
        <taxon>Pseudomonadati</taxon>
        <taxon>Pseudomonadota</taxon>
        <taxon>Alphaproteobacteria</taxon>
        <taxon>Kordiimonadales</taxon>
        <taxon>Kordiimonadaceae</taxon>
        <taxon>Kordiimonas</taxon>
    </lineage>
</organism>
<dbReference type="InterPro" id="IPR047770">
    <property type="entry name" value="RegB"/>
</dbReference>
<evidence type="ECO:0000256" key="6">
    <source>
        <dbReference type="ARBA" id="ARBA00022679"/>
    </source>
</evidence>
<dbReference type="SMART" id="SM00387">
    <property type="entry name" value="HATPase_c"/>
    <property type="match status" value="1"/>
</dbReference>
<dbReference type="PANTHER" id="PTHR44936">
    <property type="entry name" value="SENSOR PROTEIN CREC"/>
    <property type="match status" value="1"/>
</dbReference>
<feature type="transmembrane region" description="Helical" evidence="10">
    <location>
        <begin position="171"/>
        <end position="189"/>
    </location>
</feature>
<keyword evidence="10" id="KW-1133">Transmembrane helix</keyword>
<evidence type="ECO:0000259" key="11">
    <source>
        <dbReference type="PROSITE" id="PS50109"/>
    </source>
</evidence>
<evidence type="ECO:0000256" key="8">
    <source>
        <dbReference type="ARBA" id="ARBA00022777"/>
    </source>
</evidence>
<feature type="transmembrane region" description="Helical" evidence="10">
    <location>
        <begin position="137"/>
        <end position="156"/>
    </location>
</feature>
<keyword evidence="5" id="KW-0597">Phosphoprotein</keyword>
<dbReference type="PRINTS" id="PR00344">
    <property type="entry name" value="BCTRLSENSOR"/>
</dbReference>
<dbReference type="InterPro" id="IPR050980">
    <property type="entry name" value="2C_sensor_his_kinase"/>
</dbReference>
<protein>
    <recommendedName>
        <fullName evidence="3">histidine kinase</fullName>
        <ecNumber evidence="3">2.7.13.3</ecNumber>
    </recommendedName>
</protein>
<evidence type="ECO:0000313" key="13">
    <source>
        <dbReference type="Proteomes" id="UP000183685"/>
    </source>
</evidence>
<dbReference type="SUPFAM" id="SSF55874">
    <property type="entry name" value="ATPase domain of HSP90 chaperone/DNA topoisomerase II/histidine kinase"/>
    <property type="match status" value="1"/>
</dbReference>
<keyword evidence="8 12" id="KW-0418">Kinase</keyword>
<evidence type="ECO:0000256" key="5">
    <source>
        <dbReference type="ARBA" id="ARBA00022553"/>
    </source>
</evidence>
<accession>A0A1G7EC24</accession>
<sequence length="452" mass="48647">MPNQLYTNNSDLLQVNPDLALDGGVRLGTLVLIRWMAVAGQLLALAVVGWGLKYDVRPEITVPIVLTSAAMNLWFTLKGDPNIRLGDRQAAAHLAFDLIHLFALVFTTGGLNNPFAVLLLAPTSVSASILGQHSTKFLIALSLILVSALAVTPFPLPWSGPPPKLPIMLEAGVWASLCFTLVFLALYMARVGREGRSRARALAVTQIALEREQRLAALGTLAAAAAHELGTPLGTIMLASKDLLDHWEGDEQTRVDLELIVDETKRCRDILSELRKHRQAGDDNHFVTVDLEAMLREAAAPHESRGVAIRYATGGDSALKVMRTPELIHALRNIIENASGFARTAVQISAGWDEKVVSVSVSDDGPGFDPQILKRLGEPYVTTRQPTPGKDGGLGLGLFIAKTLLERTGAKVSFENAAMGGAQILIEWPRSALEEPAPLGVQAGQQSSPEQE</sequence>
<dbReference type="InterPro" id="IPR003594">
    <property type="entry name" value="HATPase_dom"/>
</dbReference>
<evidence type="ECO:0000313" key="12">
    <source>
        <dbReference type="EMBL" id="SDE61213.1"/>
    </source>
</evidence>
<gene>
    <name evidence="12" type="ORF">SAMN04488071_3384</name>
</gene>
<dbReference type="GO" id="GO:0005524">
    <property type="term" value="F:ATP binding"/>
    <property type="evidence" value="ECO:0007669"/>
    <property type="project" value="UniProtKB-KW"/>
</dbReference>
<evidence type="ECO:0000256" key="1">
    <source>
        <dbReference type="ARBA" id="ARBA00000085"/>
    </source>
</evidence>
<feature type="transmembrane region" description="Helical" evidence="10">
    <location>
        <begin position="35"/>
        <end position="54"/>
    </location>
</feature>
<dbReference type="CDD" id="cd00075">
    <property type="entry name" value="HATPase"/>
    <property type="match status" value="1"/>
</dbReference>
<keyword evidence="10" id="KW-0812">Transmembrane</keyword>
<dbReference type="OrthoDB" id="9785252at2"/>
<dbReference type="STRING" id="637679.GCA_001550055_00163"/>
<keyword evidence="6" id="KW-0808">Transferase</keyword>
<dbReference type="Gene3D" id="1.10.287.130">
    <property type="match status" value="1"/>
</dbReference>
<comment type="subcellular location">
    <subcellularLocation>
        <location evidence="2">Cell membrane</location>
        <topology evidence="2">Multi-pass membrane protein</topology>
    </subcellularLocation>
</comment>
<keyword evidence="13" id="KW-1185">Reference proteome</keyword>
<name>A0A1G7EC24_9PROT</name>
<dbReference type="PANTHER" id="PTHR44936:SF10">
    <property type="entry name" value="SENSOR PROTEIN RSTB"/>
    <property type="match status" value="1"/>
</dbReference>
<keyword evidence="7" id="KW-0547">Nucleotide-binding</keyword>
<keyword evidence="9" id="KW-0067">ATP-binding</keyword>
<dbReference type="Pfam" id="PF00512">
    <property type="entry name" value="HisKA"/>
    <property type="match status" value="1"/>
</dbReference>
<dbReference type="EC" id="2.7.13.3" evidence="3"/>
<dbReference type="NCBIfam" id="NF033792">
    <property type="entry name" value="ActS_PrrB_HisK"/>
    <property type="match status" value="1"/>
</dbReference>
<keyword evidence="4" id="KW-1003">Cell membrane</keyword>
<dbReference type="GO" id="GO:0005886">
    <property type="term" value="C:plasma membrane"/>
    <property type="evidence" value="ECO:0007669"/>
    <property type="project" value="UniProtKB-SubCell"/>
</dbReference>
<dbReference type="GO" id="GO:0000155">
    <property type="term" value="F:phosphorelay sensor kinase activity"/>
    <property type="evidence" value="ECO:0007669"/>
    <property type="project" value="InterPro"/>
</dbReference>
<evidence type="ECO:0000256" key="3">
    <source>
        <dbReference type="ARBA" id="ARBA00012438"/>
    </source>
</evidence>